<reference evidence="2" key="1">
    <citation type="journal article" date="2014" name="Int. J. Syst. Evol. Microbiol.">
        <title>Complete genome sequence of Corynebacterium casei LMG S-19264T (=DSM 44701T), isolated from a smear-ripened cheese.</title>
        <authorList>
            <consortium name="US DOE Joint Genome Institute (JGI-PGF)"/>
            <person name="Walter F."/>
            <person name="Albersmeier A."/>
            <person name="Kalinowski J."/>
            <person name="Ruckert C."/>
        </authorList>
    </citation>
    <scope>NUCLEOTIDE SEQUENCE</scope>
    <source>
        <strain evidence="2">JCM 4790</strain>
    </source>
</reference>
<accession>A0A918U463</accession>
<proteinExistence type="predicted"/>
<keyword evidence="1" id="KW-0472">Membrane</keyword>
<protein>
    <submittedName>
        <fullName evidence="2">Uncharacterized protein</fullName>
    </submittedName>
</protein>
<sequence>MEEWLAVPGGPGLPGWGQVLLALLAVTVVVSALLRLYRRRGK</sequence>
<keyword evidence="1" id="KW-0812">Transmembrane</keyword>
<gene>
    <name evidence="2" type="ORF">GCM10010358_49720</name>
</gene>
<evidence type="ECO:0000313" key="3">
    <source>
        <dbReference type="Proteomes" id="UP000619244"/>
    </source>
</evidence>
<dbReference type="RefSeq" id="WP_268256217.1">
    <property type="nucleotide sequence ID" value="NZ_BMVU01000027.1"/>
</dbReference>
<keyword evidence="1" id="KW-1133">Transmembrane helix</keyword>
<reference evidence="2" key="2">
    <citation type="submission" date="2020-09" db="EMBL/GenBank/DDBJ databases">
        <authorList>
            <person name="Sun Q."/>
            <person name="Ohkuma M."/>
        </authorList>
    </citation>
    <scope>NUCLEOTIDE SEQUENCE</scope>
    <source>
        <strain evidence="2">JCM 4790</strain>
    </source>
</reference>
<comment type="caution">
    <text evidence="2">The sequence shown here is derived from an EMBL/GenBank/DDBJ whole genome shotgun (WGS) entry which is preliminary data.</text>
</comment>
<evidence type="ECO:0000256" key="1">
    <source>
        <dbReference type="SAM" id="Phobius"/>
    </source>
</evidence>
<name>A0A918U463_9ACTN</name>
<dbReference type="EMBL" id="BMVU01000027">
    <property type="protein sequence ID" value="GGX89816.1"/>
    <property type="molecule type" value="Genomic_DNA"/>
</dbReference>
<evidence type="ECO:0000313" key="2">
    <source>
        <dbReference type="EMBL" id="GGX89816.1"/>
    </source>
</evidence>
<organism evidence="2 3">
    <name type="scientific">Streptomyces minutiscleroticus</name>
    <dbReference type="NCBI Taxonomy" id="68238"/>
    <lineage>
        <taxon>Bacteria</taxon>
        <taxon>Bacillati</taxon>
        <taxon>Actinomycetota</taxon>
        <taxon>Actinomycetes</taxon>
        <taxon>Kitasatosporales</taxon>
        <taxon>Streptomycetaceae</taxon>
        <taxon>Streptomyces</taxon>
    </lineage>
</organism>
<dbReference type="AlphaFoldDB" id="A0A918U463"/>
<dbReference type="Proteomes" id="UP000619244">
    <property type="component" value="Unassembled WGS sequence"/>
</dbReference>
<feature type="transmembrane region" description="Helical" evidence="1">
    <location>
        <begin position="15"/>
        <end position="37"/>
    </location>
</feature>
<keyword evidence="3" id="KW-1185">Reference proteome</keyword>